<feature type="transmembrane region" description="Helical" evidence="6">
    <location>
        <begin position="102"/>
        <end position="119"/>
    </location>
</feature>
<dbReference type="Proteomes" id="UP001600888">
    <property type="component" value="Unassembled WGS sequence"/>
</dbReference>
<comment type="subcellular location">
    <subcellularLocation>
        <location evidence="1">Membrane</location>
        <topology evidence="1">Multi-pass membrane protein</topology>
    </subcellularLocation>
</comment>
<evidence type="ECO:0000256" key="4">
    <source>
        <dbReference type="ARBA" id="ARBA00023136"/>
    </source>
</evidence>
<keyword evidence="9" id="KW-1185">Reference proteome</keyword>
<dbReference type="PANTHER" id="PTHR23501:SF198">
    <property type="entry name" value="AZOLE RESISTANCE PROTEIN 1-RELATED"/>
    <property type="match status" value="1"/>
</dbReference>
<dbReference type="SUPFAM" id="SSF103473">
    <property type="entry name" value="MFS general substrate transporter"/>
    <property type="match status" value="1"/>
</dbReference>
<evidence type="ECO:0000256" key="2">
    <source>
        <dbReference type="ARBA" id="ARBA00022692"/>
    </source>
</evidence>
<comment type="caution">
    <text evidence="8">The sequence shown here is derived from an EMBL/GenBank/DDBJ whole genome shotgun (WGS) entry which is preliminary data.</text>
</comment>
<dbReference type="InterPro" id="IPR036259">
    <property type="entry name" value="MFS_trans_sf"/>
</dbReference>
<organism evidence="8 9">
    <name type="scientific">Diaporthe vaccinii</name>
    <dbReference type="NCBI Taxonomy" id="105482"/>
    <lineage>
        <taxon>Eukaryota</taxon>
        <taxon>Fungi</taxon>
        <taxon>Dikarya</taxon>
        <taxon>Ascomycota</taxon>
        <taxon>Pezizomycotina</taxon>
        <taxon>Sordariomycetes</taxon>
        <taxon>Sordariomycetidae</taxon>
        <taxon>Diaporthales</taxon>
        <taxon>Diaporthaceae</taxon>
        <taxon>Diaporthe</taxon>
        <taxon>Diaporthe eres species complex</taxon>
    </lineage>
</organism>
<reference evidence="8 9" key="1">
    <citation type="submission" date="2024-03" db="EMBL/GenBank/DDBJ databases">
        <title>A high-quality draft genome sequence of Diaporthe vaccinii, a causative agent of upright dieback and viscid rot disease in cranberry plants.</title>
        <authorList>
            <person name="Sarrasin M."/>
            <person name="Lang B.F."/>
            <person name="Burger G."/>
        </authorList>
    </citation>
    <scope>NUCLEOTIDE SEQUENCE [LARGE SCALE GENOMIC DNA]</scope>
    <source>
        <strain evidence="8 9">IS7</strain>
    </source>
</reference>
<feature type="region of interest" description="Disordered" evidence="5">
    <location>
        <begin position="1"/>
        <end position="48"/>
    </location>
</feature>
<feature type="transmembrane region" description="Helical" evidence="6">
    <location>
        <begin position="218"/>
        <end position="238"/>
    </location>
</feature>
<evidence type="ECO:0000313" key="9">
    <source>
        <dbReference type="Proteomes" id="UP001600888"/>
    </source>
</evidence>
<dbReference type="CDD" id="cd17502">
    <property type="entry name" value="MFS_Azr1_MDR_like"/>
    <property type="match status" value="1"/>
</dbReference>
<dbReference type="Gene3D" id="1.20.1250.20">
    <property type="entry name" value="MFS general substrate transporter like domains"/>
    <property type="match status" value="1"/>
</dbReference>
<feature type="transmembrane region" description="Helical" evidence="6">
    <location>
        <begin position="369"/>
        <end position="388"/>
    </location>
</feature>
<evidence type="ECO:0000256" key="1">
    <source>
        <dbReference type="ARBA" id="ARBA00004141"/>
    </source>
</evidence>
<feature type="transmembrane region" description="Helical" evidence="6">
    <location>
        <begin position="258"/>
        <end position="279"/>
    </location>
</feature>
<feature type="transmembrane region" description="Helical" evidence="6">
    <location>
        <begin position="187"/>
        <end position="206"/>
    </location>
</feature>
<feature type="transmembrane region" description="Helical" evidence="6">
    <location>
        <begin position="291"/>
        <end position="311"/>
    </location>
</feature>
<feature type="transmembrane region" description="Helical" evidence="6">
    <location>
        <begin position="532"/>
        <end position="549"/>
    </location>
</feature>
<feature type="transmembrane region" description="Helical" evidence="6">
    <location>
        <begin position="155"/>
        <end position="180"/>
    </location>
</feature>
<dbReference type="InterPro" id="IPR001958">
    <property type="entry name" value="Tet-R_TetA/multi-R_MdtG-like"/>
</dbReference>
<dbReference type="PANTHER" id="PTHR23501">
    <property type="entry name" value="MAJOR FACILITATOR SUPERFAMILY"/>
    <property type="match status" value="1"/>
</dbReference>
<feature type="transmembrane region" description="Helical" evidence="6">
    <location>
        <begin position="323"/>
        <end position="349"/>
    </location>
</feature>
<protein>
    <recommendedName>
        <fullName evidence="7">Major facilitator superfamily (MFS) profile domain-containing protein</fullName>
    </recommendedName>
</protein>
<proteinExistence type="predicted"/>
<dbReference type="Pfam" id="PF07690">
    <property type="entry name" value="MFS_1"/>
    <property type="match status" value="1"/>
</dbReference>
<feature type="transmembrane region" description="Helical" evidence="6">
    <location>
        <begin position="395"/>
        <end position="415"/>
    </location>
</feature>
<keyword evidence="4 6" id="KW-0472">Membrane</keyword>
<dbReference type="Gene3D" id="1.20.1720.10">
    <property type="entry name" value="Multidrug resistance protein D"/>
    <property type="match status" value="1"/>
</dbReference>
<evidence type="ECO:0000313" key="8">
    <source>
        <dbReference type="EMBL" id="KAL2280522.1"/>
    </source>
</evidence>
<keyword evidence="3 6" id="KW-1133">Transmembrane helix</keyword>
<feature type="domain" description="Major facilitator superfamily (MFS) profile" evidence="7">
    <location>
        <begin position="65"/>
        <end position="506"/>
    </location>
</feature>
<dbReference type="PROSITE" id="PS50850">
    <property type="entry name" value="MFS"/>
    <property type="match status" value="1"/>
</dbReference>
<keyword evidence="2 6" id="KW-0812">Transmembrane</keyword>
<evidence type="ECO:0000259" key="7">
    <source>
        <dbReference type="PROSITE" id="PS50850"/>
    </source>
</evidence>
<evidence type="ECO:0000256" key="6">
    <source>
        <dbReference type="SAM" id="Phobius"/>
    </source>
</evidence>
<accession>A0ABR4EDK8</accession>
<dbReference type="PRINTS" id="PR01035">
    <property type="entry name" value="TCRTETA"/>
</dbReference>
<feature type="transmembrane region" description="Helical" evidence="6">
    <location>
        <begin position="64"/>
        <end position="90"/>
    </location>
</feature>
<gene>
    <name evidence="8" type="ORF">FJTKL_12498</name>
</gene>
<feature type="transmembrane region" description="Helical" evidence="6">
    <location>
        <begin position="460"/>
        <end position="479"/>
    </location>
</feature>
<dbReference type="EMBL" id="JBAWTH010000066">
    <property type="protein sequence ID" value="KAL2280522.1"/>
    <property type="molecule type" value="Genomic_DNA"/>
</dbReference>
<dbReference type="InterPro" id="IPR020846">
    <property type="entry name" value="MFS_dom"/>
</dbReference>
<feature type="transmembrane region" description="Helical" evidence="6">
    <location>
        <begin position="131"/>
        <end position="149"/>
    </location>
</feature>
<feature type="region of interest" description="Disordered" evidence="5">
    <location>
        <begin position="555"/>
        <end position="574"/>
    </location>
</feature>
<evidence type="ECO:0000256" key="3">
    <source>
        <dbReference type="ARBA" id="ARBA00022989"/>
    </source>
</evidence>
<feature type="transmembrane region" description="Helical" evidence="6">
    <location>
        <begin position="427"/>
        <end position="448"/>
    </location>
</feature>
<name>A0ABR4EDK8_9PEZI</name>
<feature type="compositionally biased region" description="Basic and acidic residues" evidence="5">
    <location>
        <begin position="557"/>
        <end position="568"/>
    </location>
</feature>
<dbReference type="InterPro" id="IPR011701">
    <property type="entry name" value="MFS"/>
</dbReference>
<evidence type="ECO:0000256" key="5">
    <source>
        <dbReference type="SAM" id="MobiDB-lite"/>
    </source>
</evidence>
<sequence>MAAVDEKATLDGGATSSLEGNENKPLDGATPTPGSVDDTTAGAQDGAQDGTPEIVYPGTASFSLIALALCLIIYVITLDSTVLATAVPVITDEFDSLKDVGWYSSVYFMTTAITQLLYGRLYTRYPIKYNYSAAMLFFLVGSALCGAAPNSPALIVGRALAGIGCSGLLVGTFSLVPYIAHPTKQPLFMGLIGGTMGIGYATGPLIGGAFTEHVTWRWNFYLNLPVGAFSYAIFLLFVRTPKRHSDKFTSWKDFLETFDLLGLLALAPSIVCLLLALQWGGTVYAWNSGRVIALLVLFALLGIAFIALELWQGEKSMLPARVFAQRSVAGAVLFCFCTSGSSFLLLYYIPIWFQGSLERTPFESGVDTLPLVIANTISSLAGGILIGVIGYIWPFLVFSSVFTAVGAGLFTMFSLSTSTGEWIGYQVIYGLGMGLSAQTPVMVAQNVLPLEDIPIGSGMVMFTQTFAGAIFTAVAQTLFANKLATNLGNTGVPGVDASSVLTEGVTSLTRGLDGDDKTAVLEALNDAIVDSWKLPLALCCISIIGAVTIERRKIRGKEKPADTEKEAETPSQEA</sequence>